<proteinExistence type="predicted"/>
<accession>A0A833W1R3</accession>
<sequence>MRIYTKLNTRDIHARHFVIVNKYPQKQRKLGFLVFDRNLLFEGLKEIIEDNVTSELTTWIPDAYALCRVFKKSAPGPKIIEHYGAPAPCLDHTGWMSYDHSSPTLEISSDCRGDDLESSSYSFQPETRQLGMFQKFEPVNVSVPDEGKWMQFLTEDAFDATTGPFIDPTGFPCFPSKVNVALECARIQHRLSLPSLEFDDFSDLDLTIPTTSLYSGINQHNNSSKEVDALHEILSVASASQELINNPSYTNQWPGSSSHLDEFSFMLEHNNKMKTEPLQFPTDSLNSTSGFIFKSGRENDATKLIEIGDLKEEFKEDKNIANVNNGAQNDHLGEIFLEEEECNQTQTLADSGLVESSVNVVEGEPELPTGGAETEDGVELKPIFSQSQPDDFGADLIISINSQDLYQDDQDQDHNHSPNTPKLDFYEEKPNVNHDLCMSRTVSVAKTFYYQMEPPKKITIHLNPKSIDNEVVKHRVKGSVHARMKKLFEKKFTTQEVILSSEACKMSTSNLVVHGFVQLIKSMLRSRTYISWVGLYQRNMAVLMM</sequence>
<gene>
    <name evidence="1" type="ORF">FCM35_KLT16090</name>
</gene>
<dbReference type="OrthoDB" id="1860415at2759"/>
<dbReference type="EMBL" id="SWLB01000003">
    <property type="protein sequence ID" value="KAF3340319.1"/>
    <property type="molecule type" value="Genomic_DNA"/>
</dbReference>
<comment type="caution">
    <text evidence="1">The sequence shown here is derived from an EMBL/GenBank/DDBJ whole genome shotgun (WGS) entry which is preliminary data.</text>
</comment>
<dbReference type="Proteomes" id="UP000623129">
    <property type="component" value="Unassembled WGS sequence"/>
</dbReference>
<keyword evidence="2" id="KW-1185">Reference proteome</keyword>
<reference evidence="1" key="1">
    <citation type="submission" date="2020-01" db="EMBL/GenBank/DDBJ databases">
        <title>Genome sequence of Kobresia littledalei, the first chromosome-level genome in the family Cyperaceae.</title>
        <authorList>
            <person name="Qu G."/>
        </authorList>
    </citation>
    <scope>NUCLEOTIDE SEQUENCE</scope>
    <source>
        <strain evidence="1">C.B.Clarke</strain>
        <tissue evidence="1">Leaf</tissue>
    </source>
</reference>
<dbReference type="AlphaFoldDB" id="A0A833W1R3"/>
<evidence type="ECO:0000313" key="2">
    <source>
        <dbReference type="Proteomes" id="UP000623129"/>
    </source>
</evidence>
<organism evidence="1 2">
    <name type="scientific">Carex littledalei</name>
    <dbReference type="NCBI Taxonomy" id="544730"/>
    <lineage>
        <taxon>Eukaryota</taxon>
        <taxon>Viridiplantae</taxon>
        <taxon>Streptophyta</taxon>
        <taxon>Embryophyta</taxon>
        <taxon>Tracheophyta</taxon>
        <taxon>Spermatophyta</taxon>
        <taxon>Magnoliopsida</taxon>
        <taxon>Liliopsida</taxon>
        <taxon>Poales</taxon>
        <taxon>Cyperaceae</taxon>
        <taxon>Cyperoideae</taxon>
        <taxon>Cariceae</taxon>
        <taxon>Carex</taxon>
        <taxon>Carex subgen. Euthyceras</taxon>
    </lineage>
</organism>
<evidence type="ECO:0000313" key="1">
    <source>
        <dbReference type="EMBL" id="KAF3340319.1"/>
    </source>
</evidence>
<name>A0A833W1R3_9POAL</name>
<protein>
    <submittedName>
        <fullName evidence="1">NAC domain-containing protein 86-like isoform X1</fullName>
    </submittedName>
</protein>